<feature type="transmembrane region" description="Helical" evidence="1">
    <location>
        <begin position="6"/>
        <end position="23"/>
    </location>
</feature>
<keyword evidence="1" id="KW-1133">Transmembrane helix</keyword>
<keyword evidence="1" id="KW-0812">Transmembrane</keyword>
<protein>
    <submittedName>
        <fullName evidence="2">Uncharacterized protein</fullName>
    </submittedName>
</protein>
<organism evidence="2 4">
    <name type="scientific">Corchorus olitorius</name>
    <dbReference type="NCBI Taxonomy" id="93759"/>
    <lineage>
        <taxon>Eukaryota</taxon>
        <taxon>Viridiplantae</taxon>
        <taxon>Streptophyta</taxon>
        <taxon>Embryophyta</taxon>
        <taxon>Tracheophyta</taxon>
        <taxon>Spermatophyta</taxon>
        <taxon>Magnoliopsida</taxon>
        <taxon>eudicotyledons</taxon>
        <taxon>Gunneridae</taxon>
        <taxon>Pentapetalae</taxon>
        <taxon>rosids</taxon>
        <taxon>malvids</taxon>
        <taxon>Malvales</taxon>
        <taxon>Malvaceae</taxon>
        <taxon>Grewioideae</taxon>
        <taxon>Apeibeae</taxon>
        <taxon>Corchorus</taxon>
    </lineage>
</organism>
<accession>A0A1R3GXI7</accession>
<dbReference type="EMBL" id="AWUE01018177">
    <property type="protein sequence ID" value="OMO82067.1"/>
    <property type="molecule type" value="Genomic_DNA"/>
</dbReference>
<reference evidence="2" key="2">
    <citation type="submission" date="2013-09" db="EMBL/GenBank/DDBJ databases">
        <authorList>
            <person name="Alam M."/>
            <person name="Haque M.S."/>
            <person name="Islam M.S."/>
            <person name="Emdad E.M."/>
            <person name="Islam M.M."/>
            <person name="Ahmed B."/>
            <person name="Halim A."/>
            <person name="Hossen Q.M.M."/>
            <person name="Hossain M.Z."/>
            <person name="Ahmed R."/>
            <person name="Khan M.M."/>
            <person name="Islam R."/>
            <person name="Rashid M.M."/>
            <person name="Khan S.A."/>
            <person name="Rahman M.S."/>
            <person name="Alam M."/>
            <person name="Yahiya A.S."/>
            <person name="Khan M.S."/>
            <person name="Azam M.S."/>
            <person name="Haque T."/>
            <person name="Lashkar M.Z.H."/>
            <person name="Akhand A.I."/>
            <person name="Morshed G."/>
            <person name="Roy S."/>
            <person name="Uddin K.S."/>
            <person name="Rabeya T."/>
            <person name="Hossain A.S."/>
            <person name="Chowdhury A."/>
            <person name="Snigdha A.R."/>
            <person name="Mortoza M.S."/>
            <person name="Matin S.A."/>
            <person name="Hoque S.M.E."/>
            <person name="Islam M.K."/>
            <person name="Roy D.K."/>
            <person name="Haider R."/>
            <person name="Moosa M.M."/>
            <person name="Elias S.M."/>
            <person name="Hasan A.M."/>
            <person name="Jahan S."/>
            <person name="Shafiuddin M."/>
            <person name="Mahmood N."/>
            <person name="Shommy N.S."/>
        </authorList>
    </citation>
    <scope>NUCLEOTIDE SEQUENCE</scope>
    <source>
        <tissue evidence="2">Whole seedlings</tissue>
    </source>
</reference>
<dbReference type="Proteomes" id="UP000187203">
    <property type="component" value="Unassembled WGS sequence"/>
</dbReference>
<sequence length="35" mass="4185">MVSLTRWWTVFGGVTAAMVVFKRESHSFRTLWRLQ</sequence>
<reference evidence="4" key="1">
    <citation type="submission" date="2013-09" db="EMBL/GenBank/DDBJ databases">
        <title>Corchorus olitorius genome sequencing.</title>
        <authorList>
            <person name="Alam M."/>
            <person name="Haque M.S."/>
            <person name="Islam M.S."/>
            <person name="Emdad E.M."/>
            <person name="Islam M.M."/>
            <person name="Ahmed B."/>
            <person name="Halim A."/>
            <person name="Hossen Q.M.M."/>
            <person name="Hossain M.Z."/>
            <person name="Ahmed R."/>
            <person name="Khan M.M."/>
            <person name="Islam R."/>
            <person name="Rashid M.M."/>
            <person name="Khan S.A."/>
            <person name="Rahman M.S."/>
            <person name="Alam M."/>
            <person name="Yahiya A.S."/>
            <person name="Khan M.S."/>
            <person name="Azam M.S."/>
            <person name="Haque T."/>
            <person name="Lashkar M.Z.H."/>
            <person name="Akhand A.I."/>
            <person name="Morshed G."/>
            <person name="Roy S."/>
            <person name="Uddin K.S."/>
            <person name="Rabeya T."/>
            <person name="Hossain A.S."/>
            <person name="Chowdhury A."/>
            <person name="Snigdha A.R."/>
            <person name="Mortoza M.S."/>
            <person name="Matin S.A."/>
            <person name="Hoque S.M.E."/>
            <person name="Islam M.K."/>
            <person name="Roy D.K."/>
            <person name="Haider R."/>
            <person name="Moosa M.M."/>
            <person name="Elias S.M."/>
            <person name="Hasan A.M."/>
            <person name="Jahan S."/>
            <person name="Shafiuddin M."/>
            <person name="Mahmood N."/>
            <person name="Shommy N.S."/>
        </authorList>
    </citation>
    <scope>NUCLEOTIDE SEQUENCE [LARGE SCALE GENOMIC DNA]</scope>
    <source>
        <strain evidence="4">cv. O-4</strain>
    </source>
</reference>
<keyword evidence="1" id="KW-0472">Membrane</keyword>
<comment type="caution">
    <text evidence="2">The sequence shown here is derived from an EMBL/GenBank/DDBJ whole genome shotgun (WGS) entry which is preliminary data.</text>
</comment>
<name>A0A1R3GXI7_9ROSI</name>
<evidence type="ECO:0000256" key="1">
    <source>
        <dbReference type="SAM" id="Phobius"/>
    </source>
</evidence>
<evidence type="ECO:0000313" key="4">
    <source>
        <dbReference type="Proteomes" id="UP000187203"/>
    </source>
</evidence>
<dbReference type="AlphaFoldDB" id="A0A1R3GXI7"/>
<evidence type="ECO:0000313" key="3">
    <source>
        <dbReference type="EMBL" id="OMO82067.1"/>
    </source>
</evidence>
<reference evidence="2" key="3">
    <citation type="journal article" date="2017" name="Nat. Plants">
        <title>Comparative genomics of two jute species and insight into fibre biogenesis.</title>
        <authorList>
            <person name="Islam M.S."/>
            <person name="Saito J.A."/>
            <person name="Emdad E.M."/>
            <person name="Ahmed B."/>
            <person name="Islam M.M."/>
            <person name="Halim A."/>
            <person name="Hossen Q.M."/>
            <person name="Hossain M.Z."/>
            <person name="Ahmed R."/>
            <person name="Hossain M.S."/>
            <person name="Kabir S.M."/>
            <person name="Khan M.S."/>
            <person name="Khan M.M."/>
            <person name="Hasan R."/>
            <person name="Aktar N."/>
            <person name="Honi U."/>
            <person name="Islam R."/>
            <person name="Rashid M.M."/>
            <person name="Wan X."/>
            <person name="Hou S."/>
            <person name="Haque T."/>
            <person name="Azam M.S."/>
            <person name="Moosa M.M."/>
            <person name="Elias S.M."/>
            <person name="Hasan A.M."/>
            <person name="Mahmood N."/>
            <person name="Shafiuddin M."/>
            <person name="Shahid S."/>
            <person name="Shommu N.S."/>
            <person name="Jahan S."/>
            <person name="Roy S."/>
            <person name="Chowdhury A."/>
            <person name="Akhand A.I."/>
            <person name="Nisho G.M."/>
            <person name="Uddin K.S."/>
            <person name="Rabeya T."/>
            <person name="Hoque S.M."/>
            <person name="Snigdha A.R."/>
            <person name="Mortoza S."/>
            <person name="Matin S.A."/>
            <person name="Islam M.K."/>
            <person name="Lashkar M.Z."/>
            <person name="Zaman M."/>
            <person name="Yuryev A."/>
            <person name="Uddin M.K."/>
            <person name="Rahman M.S."/>
            <person name="Haque M.S."/>
            <person name="Alam M.M."/>
            <person name="Khan H."/>
            <person name="Alam M."/>
        </authorList>
    </citation>
    <scope>NUCLEOTIDE SEQUENCE</scope>
    <source>
        <tissue evidence="2">Whole seedlings</tissue>
    </source>
</reference>
<proteinExistence type="predicted"/>
<keyword evidence="4" id="KW-1185">Reference proteome</keyword>
<dbReference type="EMBL" id="AWUE01021281">
    <property type="protein sequence ID" value="OMO62802.1"/>
    <property type="molecule type" value="Genomic_DNA"/>
</dbReference>
<evidence type="ECO:0000313" key="2">
    <source>
        <dbReference type="EMBL" id="OMO62802.1"/>
    </source>
</evidence>
<gene>
    <name evidence="3" type="ORF">COLO4_23266</name>
    <name evidence="2" type="ORF">COLO4_32896</name>
</gene>